<feature type="transmembrane region" description="Helical" evidence="10">
    <location>
        <begin position="117"/>
        <end position="142"/>
    </location>
</feature>
<feature type="transmembrane region" description="Helical" evidence="10">
    <location>
        <begin position="186"/>
        <end position="210"/>
    </location>
</feature>
<evidence type="ECO:0000313" key="11">
    <source>
        <dbReference type="EMBL" id="SER62754.1"/>
    </source>
</evidence>
<gene>
    <name evidence="10" type="primary">plsY</name>
    <name evidence="11" type="ORF">SAMN05216199_0716</name>
</gene>
<keyword evidence="9 10" id="KW-1208">Phospholipid metabolism</keyword>
<evidence type="ECO:0000256" key="8">
    <source>
        <dbReference type="ARBA" id="ARBA00023209"/>
    </source>
</evidence>
<evidence type="ECO:0000313" key="12">
    <source>
        <dbReference type="Proteomes" id="UP000199019"/>
    </source>
</evidence>
<comment type="subcellular location">
    <subcellularLocation>
        <location evidence="10">Cell membrane</location>
        <topology evidence="10">Multi-pass membrane protein</topology>
    </subcellularLocation>
</comment>
<keyword evidence="11" id="KW-0012">Acyltransferase</keyword>
<dbReference type="GO" id="GO:0043772">
    <property type="term" value="F:acyl-phosphate glycerol-3-phosphate acyltransferase activity"/>
    <property type="evidence" value="ECO:0007669"/>
    <property type="project" value="UniProtKB-UniRule"/>
</dbReference>
<evidence type="ECO:0000256" key="6">
    <source>
        <dbReference type="ARBA" id="ARBA00023098"/>
    </source>
</evidence>
<evidence type="ECO:0000256" key="1">
    <source>
        <dbReference type="ARBA" id="ARBA00022475"/>
    </source>
</evidence>
<proteinExistence type="inferred from homology"/>
<name>A0A1H9QQN6_9MICO</name>
<dbReference type="STRING" id="587636.SAMN05216199_0716"/>
<evidence type="ECO:0000256" key="5">
    <source>
        <dbReference type="ARBA" id="ARBA00022989"/>
    </source>
</evidence>
<keyword evidence="2 10" id="KW-0444">Lipid biosynthesis</keyword>
<keyword evidence="12" id="KW-1185">Reference proteome</keyword>
<dbReference type="Proteomes" id="UP000199019">
    <property type="component" value="Unassembled WGS sequence"/>
</dbReference>
<keyword evidence="8 10" id="KW-0594">Phospholipid biosynthesis</keyword>
<feature type="transmembrane region" description="Helical" evidence="10">
    <location>
        <begin position="154"/>
        <end position="179"/>
    </location>
</feature>
<evidence type="ECO:0000256" key="2">
    <source>
        <dbReference type="ARBA" id="ARBA00022516"/>
    </source>
</evidence>
<dbReference type="HAMAP" id="MF_01043">
    <property type="entry name" value="PlsY"/>
    <property type="match status" value="1"/>
</dbReference>
<accession>A0A1H9QQN6</accession>
<dbReference type="GO" id="GO:0008654">
    <property type="term" value="P:phospholipid biosynthetic process"/>
    <property type="evidence" value="ECO:0007669"/>
    <property type="project" value="UniProtKB-UniRule"/>
</dbReference>
<evidence type="ECO:0000256" key="3">
    <source>
        <dbReference type="ARBA" id="ARBA00022679"/>
    </source>
</evidence>
<keyword evidence="5 10" id="KW-1133">Transmembrane helix</keyword>
<keyword evidence="7 10" id="KW-0472">Membrane</keyword>
<keyword evidence="1 10" id="KW-1003">Cell membrane</keyword>
<reference evidence="12" key="1">
    <citation type="submission" date="2016-10" db="EMBL/GenBank/DDBJ databases">
        <authorList>
            <person name="Varghese N."/>
            <person name="Submissions S."/>
        </authorList>
    </citation>
    <scope>NUCLEOTIDE SEQUENCE [LARGE SCALE GENOMIC DNA]</scope>
    <source>
        <strain evidence="12">CGMCC 1.6963</strain>
    </source>
</reference>
<dbReference type="AlphaFoldDB" id="A0A1H9QQN6"/>
<dbReference type="PANTHER" id="PTHR30309:SF0">
    <property type="entry name" value="GLYCEROL-3-PHOSPHATE ACYLTRANSFERASE-RELATED"/>
    <property type="match status" value="1"/>
</dbReference>
<dbReference type="UniPathway" id="UPA00085"/>
<keyword evidence="4 10" id="KW-0812">Transmembrane</keyword>
<dbReference type="SMART" id="SM01207">
    <property type="entry name" value="G3P_acyltransf"/>
    <property type="match status" value="1"/>
</dbReference>
<comment type="subunit">
    <text evidence="10">Probably interacts with PlsX.</text>
</comment>
<evidence type="ECO:0000256" key="7">
    <source>
        <dbReference type="ARBA" id="ARBA00023136"/>
    </source>
</evidence>
<keyword evidence="3 10" id="KW-0808">Transferase</keyword>
<dbReference type="RefSeq" id="WP_245735581.1">
    <property type="nucleotide sequence ID" value="NZ_FOHB01000001.1"/>
</dbReference>
<comment type="similarity">
    <text evidence="10">Belongs to the PlsY family.</text>
</comment>
<feature type="transmembrane region" description="Helical" evidence="10">
    <location>
        <begin position="46"/>
        <end position="66"/>
    </location>
</feature>
<comment type="function">
    <text evidence="10">Catalyzes the transfer of an acyl group from acyl-phosphate (acyl-PO(4)) to glycerol-3-phosphate (G3P) to form lysophosphatidic acid (LPA). This enzyme utilizes acyl-phosphate as fatty acyl donor, but not acyl-CoA or acyl-ACP.</text>
</comment>
<comment type="catalytic activity">
    <reaction evidence="10">
        <text>an acyl phosphate + sn-glycerol 3-phosphate = a 1-acyl-sn-glycero-3-phosphate + phosphate</text>
        <dbReference type="Rhea" id="RHEA:34075"/>
        <dbReference type="ChEBI" id="CHEBI:43474"/>
        <dbReference type="ChEBI" id="CHEBI:57597"/>
        <dbReference type="ChEBI" id="CHEBI:57970"/>
        <dbReference type="ChEBI" id="CHEBI:59918"/>
        <dbReference type="EC" id="2.3.1.275"/>
    </reaction>
</comment>
<dbReference type="Pfam" id="PF02660">
    <property type="entry name" value="G3P_acyltransf"/>
    <property type="match status" value="1"/>
</dbReference>
<evidence type="ECO:0000256" key="10">
    <source>
        <dbReference type="HAMAP-Rule" id="MF_01043"/>
    </source>
</evidence>
<feature type="transmembrane region" description="Helical" evidence="10">
    <location>
        <begin position="216"/>
        <end position="232"/>
    </location>
</feature>
<dbReference type="PANTHER" id="PTHR30309">
    <property type="entry name" value="INNER MEMBRANE PROTEIN YGIH"/>
    <property type="match status" value="1"/>
</dbReference>
<organism evidence="11 12">
    <name type="scientific">Pedococcus cremeus</name>
    <dbReference type="NCBI Taxonomy" id="587636"/>
    <lineage>
        <taxon>Bacteria</taxon>
        <taxon>Bacillati</taxon>
        <taxon>Actinomycetota</taxon>
        <taxon>Actinomycetes</taxon>
        <taxon>Micrococcales</taxon>
        <taxon>Intrasporangiaceae</taxon>
        <taxon>Pedococcus</taxon>
    </lineage>
</organism>
<dbReference type="GO" id="GO:0005886">
    <property type="term" value="C:plasma membrane"/>
    <property type="evidence" value="ECO:0007669"/>
    <property type="project" value="UniProtKB-SubCell"/>
</dbReference>
<comment type="pathway">
    <text evidence="10">Lipid metabolism; phospholipid metabolism.</text>
</comment>
<evidence type="ECO:0000256" key="4">
    <source>
        <dbReference type="ARBA" id="ARBA00022692"/>
    </source>
</evidence>
<dbReference type="EMBL" id="FOHB01000001">
    <property type="protein sequence ID" value="SER62754.1"/>
    <property type="molecule type" value="Genomic_DNA"/>
</dbReference>
<dbReference type="InterPro" id="IPR003811">
    <property type="entry name" value="G3P_acylTferase_PlsY"/>
</dbReference>
<sequence length="248" mass="25158">MTGAAMTGAAMTGAGMSAAGSTVVATTATTATPAGLLAVEWDVAGLFESVLALGVVLVASFLLGAVNPASIVAKVLGHDLAHSGSGNPGATNAGRVLGVRWGVVVGLLDVLKGYLPVVVVQAVMGTVPALCAGLAVVLGHIWSPFLRGHGGKGVATSLGAILAVQPWFALAIVVVFGVLVWRMRWVAGASVSACLVLLLLGLGTWVGWVPGGTRDVGAWCVVLALVVIYRHRRNIELWVAARRDSSTP</sequence>
<dbReference type="EC" id="2.3.1.275" evidence="10"/>
<evidence type="ECO:0000256" key="9">
    <source>
        <dbReference type="ARBA" id="ARBA00023264"/>
    </source>
</evidence>
<protein>
    <recommendedName>
        <fullName evidence="10">Glycerol-3-phosphate acyltransferase</fullName>
    </recommendedName>
    <alternativeName>
        <fullName evidence="10">Acyl-PO4 G3P acyltransferase</fullName>
    </alternativeName>
    <alternativeName>
        <fullName evidence="10">Acyl-phosphate--glycerol-3-phosphate acyltransferase</fullName>
    </alternativeName>
    <alternativeName>
        <fullName evidence="10">G3P acyltransferase</fullName>
        <shortName evidence="10">GPAT</shortName>
        <ecNumber evidence="10">2.3.1.275</ecNumber>
    </alternativeName>
    <alternativeName>
        <fullName evidence="10">Lysophosphatidic acid synthase</fullName>
        <shortName evidence="10">LPA synthase</shortName>
    </alternativeName>
</protein>
<keyword evidence="6 10" id="KW-0443">Lipid metabolism</keyword>